<protein>
    <submittedName>
        <fullName evidence="1">Uncharacterized protein</fullName>
    </submittedName>
</protein>
<dbReference type="Proteomes" id="UP000828048">
    <property type="component" value="Chromosome 3"/>
</dbReference>
<evidence type="ECO:0000313" key="1">
    <source>
        <dbReference type="EMBL" id="KAH7858587.1"/>
    </source>
</evidence>
<keyword evidence="2" id="KW-1185">Reference proteome</keyword>
<comment type="caution">
    <text evidence="1">The sequence shown here is derived from an EMBL/GenBank/DDBJ whole genome shotgun (WGS) entry which is preliminary data.</text>
</comment>
<organism evidence="1 2">
    <name type="scientific">Vaccinium darrowii</name>
    <dbReference type="NCBI Taxonomy" id="229202"/>
    <lineage>
        <taxon>Eukaryota</taxon>
        <taxon>Viridiplantae</taxon>
        <taxon>Streptophyta</taxon>
        <taxon>Embryophyta</taxon>
        <taxon>Tracheophyta</taxon>
        <taxon>Spermatophyta</taxon>
        <taxon>Magnoliopsida</taxon>
        <taxon>eudicotyledons</taxon>
        <taxon>Gunneridae</taxon>
        <taxon>Pentapetalae</taxon>
        <taxon>asterids</taxon>
        <taxon>Ericales</taxon>
        <taxon>Ericaceae</taxon>
        <taxon>Vaccinioideae</taxon>
        <taxon>Vaccinieae</taxon>
        <taxon>Vaccinium</taxon>
    </lineage>
</organism>
<reference evidence="1 2" key="1">
    <citation type="journal article" date="2021" name="Hortic Res">
        <title>High-quality reference genome and annotation aids understanding of berry development for evergreen blueberry (Vaccinium darrowii).</title>
        <authorList>
            <person name="Yu J."/>
            <person name="Hulse-Kemp A.M."/>
            <person name="Babiker E."/>
            <person name="Staton M."/>
        </authorList>
    </citation>
    <scope>NUCLEOTIDE SEQUENCE [LARGE SCALE GENOMIC DNA]</scope>
    <source>
        <strain evidence="2">cv. NJ 8807/NJ 8810</strain>
        <tissue evidence="1">Young leaf</tissue>
    </source>
</reference>
<gene>
    <name evidence="1" type="ORF">Vadar_025668</name>
</gene>
<proteinExistence type="predicted"/>
<name>A0ACB7YY70_9ERIC</name>
<sequence length="344" mass="37135">MDFWPEFLASSWGKEFVAGGFGGVAGIVAGYPLDTLRIRQQQHSNTGSALTILRKVVASQGPLGLYRGMGAPLASVTFQNAMVFQIYAVLSRVFDSSTLSTDTPSYRGVALGGLGTGAIQSLILSPVELVKIRLQLQNATHEKAQQANAHRGPVSVAAQRANIHSGSVSLATQLANTHKGPVSVVRSIVRTEGLKGIYRGLTITVLRDAPAHCVYFSTYEYMREKLHPGCRKSGQESFKTMLLAGGLAGVGSWIICYPLDVVKTRLQAESQSTLPKYGGIVDCFRKSVREEGYAVLWRGLGTALARAFIVNGAIFTAYETALRFLSNNNNNNNNQENIQPDSPI</sequence>
<dbReference type="EMBL" id="CM037153">
    <property type="protein sequence ID" value="KAH7858587.1"/>
    <property type="molecule type" value="Genomic_DNA"/>
</dbReference>
<evidence type="ECO:0000313" key="2">
    <source>
        <dbReference type="Proteomes" id="UP000828048"/>
    </source>
</evidence>
<accession>A0ACB7YY70</accession>